<keyword evidence="4 5" id="KW-0238">DNA-binding</keyword>
<accession>A0A0T6B6X6</accession>
<dbReference type="InterPro" id="IPR026516">
    <property type="entry name" value="THAP1/10"/>
</dbReference>
<evidence type="ECO:0000256" key="1">
    <source>
        <dbReference type="ARBA" id="ARBA00022723"/>
    </source>
</evidence>
<dbReference type="SUPFAM" id="SSF57716">
    <property type="entry name" value="Glucocorticoid receptor-like (DNA-binding domain)"/>
    <property type="match status" value="1"/>
</dbReference>
<dbReference type="PANTHER" id="PTHR46600">
    <property type="entry name" value="THAP DOMAIN-CONTAINING"/>
    <property type="match status" value="1"/>
</dbReference>
<comment type="caution">
    <text evidence="9">The sequence shown here is derived from an EMBL/GenBank/DDBJ whole genome shotgun (WGS) entry which is preliminary data.</text>
</comment>
<dbReference type="PANTHER" id="PTHR46600:SF11">
    <property type="entry name" value="THAP DOMAIN-CONTAINING PROTEIN 10"/>
    <property type="match status" value="1"/>
</dbReference>
<evidence type="ECO:0000256" key="3">
    <source>
        <dbReference type="ARBA" id="ARBA00022833"/>
    </source>
</evidence>
<evidence type="ECO:0000256" key="7">
    <source>
        <dbReference type="SAM" id="MobiDB-lite"/>
    </source>
</evidence>
<proteinExistence type="predicted"/>
<keyword evidence="10" id="KW-1185">Reference proteome</keyword>
<dbReference type="AlphaFoldDB" id="A0A0T6B6X6"/>
<dbReference type="GO" id="GO:0043565">
    <property type="term" value="F:sequence-specific DNA binding"/>
    <property type="evidence" value="ECO:0007669"/>
    <property type="project" value="InterPro"/>
</dbReference>
<dbReference type="InterPro" id="IPR006612">
    <property type="entry name" value="THAP_Znf"/>
</dbReference>
<dbReference type="Pfam" id="PF05485">
    <property type="entry name" value="THAP"/>
    <property type="match status" value="1"/>
</dbReference>
<dbReference type="OrthoDB" id="7331812at2759"/>
<evidence type="ECO:0000259" key="8">
    <source>
        <dbReference type="PROSITE" id="PS50950"/>
    </source>
</evidence>
<evidence type="ECO:0000256" key="6">
    <source>
        <dbReference type="SAM" id="Coils"/>
    </source>
</evidence>
<evidence type="ECO:0000313" key="10">
    <source>
        <dbReference type="Proteomes" id="UP000051574"/>
    </source>
</evidence>
<feature type="coiled-coil region" evidence="6">
    <location>
        <begin position="173"/>
        <end position="214"/>
    </location>
</feature>
<evidence type="ECO:0000256" key="4">
    <source>
        <dbReference type="ARBA" id="ARBA00023125"/>
    </source>
</evidence>
<organism evidence="9 10">
    <name type="scientific">Oryctes borbonicus</name>
    <dbReference type="NCBI Taxonomy" id="1629725"/>
    <lineage>
        <taxon>Eukaryota</taxon>
        <taxon>Metazoa</taxon>
        <taxon>Ecdysozoa</taxon>
        <taxon>Arthropoda</taxon>
        <taxon>Hexapoda</taxon>
        <taxon>Insecta</taxon>
        <taxon>Pterygota</taxon>
        <taxon>Neoptera</taxon>
        <taxon>Endopterygota</taxon>
        <taxon>Coleoptera</taxon>
        <taxon>Polyphaga</taxon>
        <taxon>Scarabaeiformia</taxon>
        <taxon>Scarabaeidae</taxon>
        <taxon>Dynastinae</taxon>
        <taxon>Oryctes</taxon>
    </lineage>
</organism>
<keyword evidence="1" id="KW-0479">Metal-binding</keyword>
<dbReference type="GO" id="GO:0008270">
    <property type="term" value="F:zinc ion binding"/>
    <property type="evidence" value="ECO:0007669"/>
    <property type="project" value="UniProtKB-KW"/>
</dbReference>
<keyword evidence="3" id="KW-0862">Zinc</keyword>
<keyword evidence="6" id="KW-0175">Coiled coil</keyword>
<reference evidence="9 10" key="1">
    <citation type="submission" date="2015-09" db="EMBL/GenBank/DDBJ databases">
        <title>Draft genome of the scarab beetle Oryctes borbonicus.</title>
        <authorList>
            <person name="Meyer J.M."/>
            <person name="Markov G.V."/>
            <person name="Baskaran P."/>
            <person name="Herrmann M."/>
            <person name="Sommer R.J."/>
            <person name="Roedelsperger C."/>
        </authorList>
    </citation>
    <scope>NUCLEOTIDE SEQUENCE [LARGE SCALE GENOMIC DNA]</scope>
    <source>
        <strain evidence="9">OB123</strain>
        <tissue evidence="9">Whole animal</tissue>
    </source>
</reference>
<evidence type="ECO:0000256" key="5">
    <source>
        <dbReference type="PROSITE-ProRule" id="PRU00309"/>
    </source>
</evidence>
<dbReference type="SMART" id="SM00692">
    <property type="entry name" value="DM3"/>
    <property type="match status" value="1"/>
</dbReference>
<feature type="domain" description="THAP-type" evidence="8">
    <location>
        <begin position="1"/>
        <end position="89"/>
    </location>
</feature>
<keyword evidence="2 5" id="KW-0863">Zinc-finger</keyword>
<sequence>MDKCLIYGCPTNISENDSSIKYYYFPKHPVIAQQWLNCCCIWNPEEVDLDTAKICSIHFDESCYSTDYETIDYVHYERVLKYDALPTQYLPQQTIVYRVTTIEEETFPEQQYETTGVIIQNTQIPQEQIEDNMIKYEELQSVPIQTEIIEENEIEEDIIIDPKYKEIKSYNQLEEIKKRNDKMQRELEKIERVVNNLKIRLRTKKEECNKQNIEYNKLLKTLGSLELRSLSISEQKRLLSKVFSESQIKILSGKKKIYWSHDDMAIAYTIRHMSSKRCYIYLTKNLNIPLPGLSSIKRWQALKKSDPLTEEKETDDFKKEFSEEIN</sequence>
<feature type="region of interest" description="Disordered" evidence="7">
    <location>
        <begin position="303"/>
        <end position="326"/>
    </location>
</feature>
<evidence type="ECO:0000256" key="2">
    <source>
        <dbReference type="ARBA" id="ARBA00022771"/>
    </source>
</evidence>
<name>A0A0T6B6X6_9SCAR</name>
<dbReference type="PROSITE" id="PS50950">
    <property type="entry name" value="ZF_THAP"/>
    <property type="match status" value="1"/>
</dbReference>
<gene>
    <name evidence="9" type="ORF">AMK59_4062</name>
</gene>
<dbReference type="Proteomes" id="UP000051574">
    <property type="component" value="Unassembled WGS sequence"/>
</dbReference>
<evidence type="ECO:0000313" key="9">
    <source>
        <dbReference type="EMBL" id="KRT83075.1"/>
    </source>
</evidence>
<dbReference type="SMART" id="SM00980">
    <property type="entry name" value="THAP"/>
    <property type="match status" value="1"/>
</dbReference>
<dbReference type="EMBL" id="LJIG01009440">
    <property type="protein sequence ID" value="KRT83075.1"/>
    <property type="molecule type" value="Genomic_DNA"/>
</dbReference>
<protein>
    <recommendedName>
        <fullName evidence="8">THAP-type domain-containing protein</fullName>
    </recommendedName>
</protein>